<gene>
    <name evidence="4" type="ORF">ET33_09165</name>
</gene>
<reference evidence="4 5" key="1">
    <citation type="submission" date="2014-06" db="EMBL/GenBank/DDBJ databases">
        <title>Draft genome sequence of Paenibacillus sp. MSt1.</title>
        <authorList>
            <person name="Aw Y.K."/>
            <person name="Ong K.S."/>
            <person name="Gan H.M."/>
            <person name="Lee S.M."/>
        </authorList>
    </citation>
    <scope>NUCLEOTIDE SEQUENCE [LARGE SCALE GENOMIC DNA]</scope>
    <source>
        <strain evidence="4 5">MSt1</strain>
    </source>
</reference>
<dbReference type="EMBL" id="JNVM01000016">
    <property type="protein sequence ID" value="KEQ24441.1"/>
    <property type="molecule type" value="Genomic_DNA"/>
</dbReference>
<dbReference type="RefSeq" id="WP_036686013.1">
    <property type="nucleotide sequence ID" value="NZ_JNVM01000016.1"/>
</dbReference>
<evidence type="ECO:0000313" key="5">
    <source>
        <dbReference type="Proteomes" id="UP000028123"/>
    </source>
</evidence>
<dbReference type="Pfam" id="PF00440">
    <property type="entry name" value="TetR_N"/>
    <property type="match status" value="1"/>
</dbReference>
<dbReference type="InterPro" id="IPR023772">
    <property type="entry name" value="DNA-bd_HTH_TetR-type_CS"/>
</dbReference>
<proteinExistence type="predicted"/>
<evidence type="ECO:0000256" key="1">
    <source>
        <dbReference type="ARBA" id="ARBA00023125"/>
    </source>
</evidence>
<sequence length="202" mass="23892">MTENANDPRIVRTMHMLREALLELIEEQGFERITVKDITSKAGLNRGTFYLHFADKFDLLERITEEMMQGLRKIAQTFDPLDLVMHESRDTPFPFTVRLFEYFGEHARFFSVMLGPKGDPSFSVKFKEFMRVHLMDKFNEFHHSEDRVPVPWDYLMAYLISAHLGIVQYWLEQGRDYTPWDMALMFTRMIQLSPIQSAGLKK</sequence>
<dbReference type="AlphaFoldDB" id="A0A081P168"/>
<accession>A0A081P168</accession>
<dbReference type="PANTHER" id="PTHR43479">
    <property type="entry name" value="ACREF/ENVCD OPERON REPRESSOR-RELATED"/>
    <property type="match status" value="1"/>
</dbReference>
<keyword evidence="1 2" id="KW-0238">DNA-binding</keyword>
<dbReference type="InterPro" id="IPR001647">
    <property type="entry name" value="HTH_TetR"/>
</dbReference>
<dbReference type="InterPro" id="IPR039532">
    <property type="entry name" value="TetR_C_Firmicutes"/>
</dbReference>
<name>A0A081P168_9BACL</name>
<dbReference type="InterPro" id="IPR050624">
    <property type="entry name" value="HTH-type_Tx_Regulator"/>
</dbReference>
<dbReference type="PROSITE" id="PS01081">
    <property type="entry name" value="HTH_TETR_1"/>
    <property type="match status" value="1"/>
</dbReference>
<evidence type="ECO:0000313" key="4">
    <source>
        <dbReference type="EMBL" id="KEQ24441.1"/>
    </source>
</evidence>
<organism evidence="4 5">
    <name type="scientific">Paenibacillus tyrfis</name>
    <dbReference type="NCBI Taxonomy" id="1501230"/>
    <lineage>
        <taxon>Bacteria</taxon>
        <taxon>Bacillati</taxon>
        <taxon>Bacillota</taxon>
        <taxon>Bacilli</taxon>
        <taxon>Bacillales</taxon>
        <taxon>Paenibacillaceae</taxon>
        <taxon>Paenibacillus</taxon>
    </lineage>
</organism>
<evidence type="ECO:0000256" key="2">
    <source>
        <dbReference type="PROSITE-ProRule" id="PRU00335"/>
    </source>
</evidence>
<dbReference type="Proteomes" id="UP000028123">
    <property type="component" value="Unassembled WGS sequence"/>
</dbReference>
<comment type="caution">
    <text evidence="4">The sequence shown here is derived from an EMBL/GenBank/DDBJ whole genome shotgun (WGS) entry which is preliminary data.</text>
</comment>
<dbReference type="eggNOG" id="COG1309">
    <property type="taxonomic scope" value="Bacteria"/>
</dbReference>
<dbReference type="Pfam" id="PF14278">
    <property type="entry name" value="TetR_C_8"/>
    <property type="match status" value="1"/>
</dbReference>
<dbReference type="SUPFAM" id="SSF46689">
    <property type="entry name" value="Homeodomain-like"/>
    <property type="match status" value="1"/>
</dbReference>
<dbReference type="InterPro" id="IPR009057">
    <property type="entry name" value="Homeodomain-like_sf"/>
</dbReference>
<dbReference type="OrthoDB" id="9810250at2"/>
<dbReference type="GO" id="GO:0003677">
    <property type="term" value="F:DNA binding"/>
    <property type="evidence" value="ECO:0007669"/>
    <property type="project" value="UniProtKB-UniRule"/>
</dbReference>
<feature type="DNA-binding region" description="H-T-H motif" evidence="2">
    <location>
        <begin position="34"/>
        <end position="53"/>
    </location>
</feature>
<keyword evidence="5" id="KW-1185">Reference proteome</keyword>
<dbReference type="PRINTS" id="PR00455">
    <property type="entry name" value="HTHTETR"/>
</dbReference>
<dbReference type="PROSITE" id="PS50977">
    <property type="entry name" value="HTH_TETR_2"/>
    <property type="match status" value="1"/>
</dbReference>
<dbReference type="Gene3D" id="1.10.357.10">
    <property type="entry name" value="Tetracycline Repressor, domain 2"/>
    <property type="match status" value="1"/>
</dbReference>
<evidence type="ECO:0000259" key="3">
    <source>
        <dbReference type="PROSITE" id="PS50977"/>
    </source>
</evidence>
<feature type="domain" description="HTH tetR-type" evidence="3">
    <location>
        <begin position="11"/>
        <end position="71"/>
    </location>
</feature>
<dbReference type="PANTHER" id="PTHR43479:SF23">
    <property type="entry name" value="HTH TETR-TYPE DOMAIN-CONTAINING PROTEIN"/>
    <property type="match status" value="1"/>
</dbReference>
<protein>
    <recommendedName>
        <fullName evidence="3">HTH tetR-type domain-containing protein</fullName>
    </recommendedName>
</protein>